<keyword evidence="1 2" id="KW-0732">Signal</keyword>
<sequence length="190" mass="21140">MKKLSVLLLALAVTFGSAGCTRKTLSDIVNENNTTTGSDNGYHEYEVGDSVKTMFFNFTVEEFLSSTDISGNKPDAGKQFVAVKLKVENTFGQDIQMFSTDFLLEWDKTNADDKGVDGPHSYYDKDAIFDEEFEKEYTLTTGESKEGVLVFEVPEGVTEVSLTVQDIYNDKQGNQHEGDVYIVHIDLSAQ</sequence>
<dbReference type="InterPro" id="IPR029051">
    <property type="entry name" value="DUF4352"/>
</dbReference>
<dbReference type="Pfam" id="PF11611">
    <property type="entry name" value="DUF4352"/>
    <property type="match status" value="1"/>
</dbReference>
<gene>
    <name evidence="4" type="ORF">DWX20_08035</name>
</gene>
<dbReference type="PROSITE" id="PS51257">
    <property type="entry name" value="PROKAR_LIPOPROTEIN"/>
    <property type="match status" value="1"/>
</dbReference>
<evidence type="ECO:0000256" key="2">
    <source>
        <dbReference type="SAM" id="SignalP"/>
    </source>
</evidence>
<evidence type="ECO:0000313" key="4">
    <source>
        <dbReference type="EMBL" id="RGT55094.1"/>
    </source>
</evidence>
<evidence type="ECO:0000259" key="3">
    <source>
        <dbReference type="Pfam" id="PF11611"/>
    </source>
</evidence>
<dbReference type="EMBL" id="QRWX01000003">
    <property type="protein sequence ID" value="RGT55094.1"/>
    <property type="molecule type" value="Genomic_DNA"/>
</dbReference>
<dbReference type="Proteomes" id="UP000284731">
    <property type="component" value="Unassembled WGS sequence"/>
</dbReference>
<evidence type="ECO:0000256" key="1">
    <source>
        <dbReference type="ARBA" id="ARBA00022729"/>
    </source>
</evidence>
<feature type="domain" description="DUF4352" evidence="3">
    <location>
        <begin position="45"/>
        <end position="171"/>
    </location>
</feature>
<protein>
    <submittedName>
        <fullName evidence="4">DUF4352 domain-containing protein</fullName>
    </submittedName>
</protein>
<name>A0A412PCX8_9FIRM</name>
<comment type="caution">
    <text evidence="4">The sequence shown here is derived from an EMBL/GenBank/DDBJ whole genome shotgun (WGS) entry which is preliminary data.</text>
</comment>
<reference evidence="4 5" key="1">
    <citation type="submission" date="2018-08" db="EMBL/GenBank/DDBJ databases">
        <title>A genome reference for cultivated species of the human gut microbiota.</title>
        <authorList>
            <person name="Zou Y."/>
            <person name="Xue W."/>
            <person name="Luo G."/>
        </authorList>
    </citation>
    <scope>NUCLEOTIDE SEQUENCE [LARGE SCALE GENOMIC DNA]</scope>
    <source>
        <strain evidence="4 5">AF18-46</strain>
    </source>
</reference>
<dbReference type="Gene3D" id="2.60.40.1240">
    <property type="match status" value="1"/>
</dbReference>
<feature type="signal peptide" evidence="2">
    <location>
        <begin position="1"/>
        <end position="18"/>
    </location>
</feature>
<organism evidence="4 5">
    <name type="scientific">Solobacterium moorei</name>
    <dbReference type="NCBI Taxonomy" id="102148"/>
    <lineage>
        <taxon>Bacteria</taxon>
        <taxon>Bacillati</taxon>
        <taxon>Bacillota</taxon>
        <taxon>Erysipelotrichia</taxon>
        <taxon>Erysipelotrichales</taxon>
        <taxon>Erysipelotrichaceae</taxon>
        <taxon>Solobacterium</taxon>
    </lineage>
</organism>
<accession>A0A412PCX8</accession>
<dbReference type="InterPro" id="IPR029050">
    <property type="entry name" value="Immunoprotect_excell_Ig-like"/>
</dbReference>
<feature type="chain" id="PRO_5039388979" evidence="2">
    <location>
        <begin position="19"/>
        <end position="190"/>
    </location>
</feature>
<dbReference type="AlphaFoldDB" id="A0A412PCX8"/>
<evidence type="ECO:0000313" key="5">
    <source>
        <dbReference type="Proteomes" id="UP000284731"/>
    </source>
</evidence>
<proteinExistence type="predicted"/>
<dbReference type="RefSeq" id="WP_006526128.1">
    <property type="nucleotide sequence ID" value="NZ_CABJCF010000003.1"/>
</dbReference>